<evidence type="ECO:0000313" key="2">
    <source>
        <dbReference type="EMBL" id="TCS86881.1"/>
    </source>
</evidence>
<protein>
    <submittedName>
        <fullName evidence="2">Uncharacterized protein</fullName>
    </submittedName>
</protein>
<dbReference type="PANTHER" id="PTHR41339">
    <property type="entry name" value="LIPL48"/>
    <property type="match status" value="1"/>
</dbReference>
<name>A0A4R3KT21_9SPHI</name>
<dbReference type="PANTHER" id="PTHR41339:SF1">
    <property type="entry name" value="SECRETED PROTEIN"/>
    <property type="match status" value="1"/>
</dbReference>
<dbReference type="SUPFAM" id="SSF51126">
    <property type="entry name" value="Pectin lyase-like"/>
    <property type="match status" value="1"/>
</dbReference>
<proteinExistence type="predicted"/>
<keyword evidence="1" id="KW-0732">Signal</keyword>
<dbReference type="EMBL" id="SMAD01000006">
    <property type="protein sequence ID" value="TCS86881.1"/>
    <property type="molecule type" value="Genomic_DNA"/>
</dbReference>
<keyword evidence="3" id="KW-1185">Reference proteome</keyword>
<evidence type="ECO:0000313" key="3">
    <source>
        <dbReference type="Proteomes" id="UP000295807"/>
    </source>
</evidence>
<feature type="chain" id="PRO_5020855154" evidence="1">
    <location>
        <begin position="25"/>
        <end position="494"/>
    </location>
</feature>
<dbReference type="AlphaFoldDB" id="A0A4R3KT21"/>
<reference evidence="2 3" key="1">
    <citation type="submission" date="2019-03" db="EMBL/GenBank/DDBJ databases">
        <title>Genomic Encyclopedia of Type Strains, Phase IV (KMG-IV): sequencing the most valuable type-strain genomes for metagenomic binning, comparative biology and taxonomic classification.</title>
        <authorList>
            <person name="Goeker M."/>
        </authorList>
    </citation>
    <scope>NUCLEOTIDE SEQUENCE [LARGE SCALE GENOMIC DNA]</scope>
    <source>
        <strain evidence="2 3">DSM 21100</strain>
    </source>
</reference>
<dbReference type="Proteomes" id="UP000295807">
    <property type="component" value="Unassembled WGS sequence"/>
</dbReference>
<dbReference type="InterPro" id="IPR011050">
    <property type="entry name" value="Pectin_lyase_fold/virulence"/>
</dbReference>
<accession>A0A4R3KT21</accession>
<evidence type="ECO:0000256" key="1">
    <source>
        <dbReference type="SAM" id="SignalP"/>
    </source>
</evidence>
<sequence>MAMLKNYLSMLVLGALVLALPACNDDDDGFTPPPSGEAHPFAEDAAAIAGDKAVILYEPVTADRTLSSDSVYFLDGFVFVNSGTLTIEPGTVIMAFESPSAWAENVNPGITSSTLIVTREAKINAVGTEDAPIIFTSVEDQEALDGTVNLTPTSSGLWSGLIVLGKAPIHKAGASETTIEGLPNGFNNTSGVTYGGNDAAHSSGNLEYVSIRFTGSETSPGEEIQGLTLGGVGSGTTIENIDIFVSSDDGIEIFGGTVNIKNISVVFAEDDSYDFDLGWKGYGQFLFALQRADAADHGGEWDGADPDDAPLYTTARIYNATFIGKGAAGEVEAGNAAILMREGGALSVYNSIIADFNRKGIQVEDLAKEGDAFDRLVNEGENAIGNNLWFTLQSGSMDDLVLPTEEGRADDGAQLTAYLKNNANVWADPQLGGISRDFDSKGLDPRPAAAEAKGNVFVPSEPGVSPAAYKGAFDPAGELWIAGWSSPAKFGILK</sequence>
<comment type="caution">
    <text evidence="2">The sequence shown here is derived from an EMBL/GenBank/DDBJ whole genome shotgun (WGS) entry which is preliminary data.</text>
</comment>
<feature type="signal peptide" evidence="1">
    <location>
        <begin position="1"/>
        <end position="24"/>
    </location>
</feature>
<gene>
    <name evidence="2" type="ORF">EDD80_106192</name>
</gene>
<organism evidence="2 3">
    <name type="scientific">Anseongella ginsenosidimutans</name>
    <dbReference type="NCBI Taxonomy" id="496056"/>
    <lineage>
        <taxon>Bacteria</taxon>
        <taxon>Pseudomonadati</taxon>
        <taxon>Bacteroidota</taxon>
        <taxon>Sphingobacteriia</taxon>
        <taxon>Sphingobacteriales</taxon>
        <taxon>Sphingobacteriaceae</taxon>
        <taxon>Anseongella</taxon>
    </lineage>
</organism>